<dbReference type="InterPro" id="IPR012677">
    <property type="entry name" value="Nucleotide-bd_a/b_plait_sf"/>
</dbReference>
<feature type="compositionally biased region" description="Gly residues" evidence="4">
    <location>
        <begin position="32"/>
        <end position="50"/>
    </location>
</feature>
<dbReference type="InterPro" id="IPR000504">
    <property type="entry name" value="RRM_dom"/>
</dbReference>
<proteinExistence type="predicted"/>
<feature type="region of interest" description="Disordered" evidence="4">
    <location>
        <begin position="1"/>
        <end position="63"/>
    </location>
</feature>
<dbReference type="InterPro" id="IPR012975">
    <property type="entry name" value="NOPS"/>
</dbReference>
<dbReference type="AlphaFoldDB" id="A0A8K0K0R0"/>
<dbReference type="Proteomes" id="UP000792457">
    <property type="component" value="Unassembled WGS sequence"/>
</dbReference>
<dbReference type="FunFam" id="3.30.70.330:FF:000513">
    <property type="entry name" value="Splicing factor, proline-and glutamine-rich"/>
    <property type="match status" value="1"/>
</dbReference>
<dbReference type="OrthoDB" id="10067824at2759"/>
<keyword evidence="7" id="KW-1185">Reference proteome</keyword>
<comment type="caution">
    <text evidence="6">The sequence shown here is derived from an EMBL/GenBank/DDBJ whole genome shotgun (WGS) entry which is preliminary data.</text>
</comment>
<feature type="domain" description="RRM" evidence="5">
    <location>
        <begin position="98"/>
        <end position="170"/>
    </location>
</feature>
<dbReference type="Gene3D" id="3.30.70.330">
    <property type="match status" value="2"/>
</dbReference>
<dbReference type="GO" id="GO:0003723">
    <property type="term" value="F:RNA binding"/>
    <property type="evidence" value="ECO:0007669"/>
    <property type="project" value="UniProtKB-UniRule"/>
</dbReference>
<dbReference type="Pfam" id="PF08075">
    <property type="entry name" value="NOPS"/>
    <property type="match status" value="1"/>
</dbReference>
<evidence type="ECO:0000256" key="4">
    <source>
        <dbReference type="SAM" id="MobiDB-lite"/>
    </source>
</evidence>
<dbReference type="Gene3D" id="6.10.250.1170">
    <property type="match status" value="1"/>
</dbReference>
<protein>
    <recommendedName>
        <fullName evidence="5">RRM domain-containing protein</fullName>
    </recommendedName>
</protein>
<evidence type="ECO:0000313" key="6">
    <source>
        <dbReference type="EMBL" id="KAG8225554.1"/>
    </source>
</evidence>
<dbReference type="PROSITE" id="PS50102">
    <property type="entry name" value="RRM"/>
    <property type="match status" value="2"/>
</dbReference>
<dbReference type="CDD" id="cd12945">
    <property type="entry name" value="NOPS_NONA_like"/>
    <property type="match status" value="1"/>
</dbReference>
<dbReference type="GO" id="GO:0005634">
    <property type="term" value="C:nucleus"/>
    <property type="evidence" value="ECO:0007669"/>
    <property type="project" value="UniProtKB-ARBA"/>
</dbReference>
<feature type="compositionally biased region" description="Gly residues" evidence="4">
    <location>
        <begin position="501"/>
        <end position="517"/>
    </location>
</feature>
<keyword evidence="2 3" id="KW-0694">RNA-binding</keyword>
<dbReference type="EMBL" id="KZ308242">
    <property type="protein sequence ID" value="KAG8225554.1"/>
    <property type="molecule type" value="Genomic_DNA"/>
</dbReference>
<dbReference type="CDD" id="cd12332">
    <property type="entry name" value="RRM1_p54nrb_like"/>
    <property type="match status" value="1"/>
</dbReference>
<evidence type="ECO:0000313" key="7">
    <source>
        <dbReference type="Proteomes" id="UP000792457"/>
    </source>
</evidence>
<dbReference type="SUPFAM" id="SSF54928">
    <property type="entry name" value="RNA-binding domain, RBD"/>
    <property type="match status" value="1"/>
</dbReference>
<feature type="region of interest" description="Disordered" evidence="4">
    <location>
        <begin position="355"/>
        <end position="377"/>
    </location>
</feature>
<sequence length="536" mass="60620">MCTMSGADVEPKMENDRDANGPKDNNPQNHPGGRGGGGRGGIGGGGGGRGNRFSRQRDDMRNIRQHDDRLNERLSALSGPTHDLPPQDGREKKFSGRCRLYVGNLTNDVTEEEINQMFTPYGETSEVFVNKDKNFAFIRLDYRANAEKAKRELDGTVRKGRALKVRFAPHSAAVKIRNLTQWVTNELLERAFQVFGEIERAVVVVDERGKSTGEGIIEFARKPGAQMALRKCTEGCFFLTSSLRPVVLEPFEQVDDVDGYTERNLPKKNPEYLKSREVGPRFAAPGSFEYEYGTRWKQLFELRKQKEEALNRELKMEEEKLEAQMEYARYEHETEMLREQLRLREQDRERQKREWELKERQHEEQRRQDEEMMRRQQEDMDLRMRHQEEELRRRQQENSLFMQAHQLNSLLDQQEQALRQAPGGGGGGYDSPLPADPSIREYDAPIGGPVGGPGSLPPGVQDPKAFMDAYDRGQVRYEGGGGGGRGDMHGIDEMVPPGPGGPNGTGPRGSMVGGVPGPRGRWGVLTRQDLPIAKNI</sequence>
<dbReference type="CDD" id="cd12333">
    <property type="entry name" value="RRM2_p54nrb_like"/>
    <property type="match status" value="1"/>
</dbReference>
<evidence type="ECO:0000259" key="5">
    <source>
        <dbReference type="PROSITE" id="PS50102"/>
    </source>
</evidence>
<feature type="compositionally biased region" description="Basic and acidic residues" evidence="4">
    <location>
        <begin position="9"/>
        <end position="21"/>
    </location>
</feature>
<evidence type="ECO:0000256" key="2">
    <source>
        <dbReference type="ARBA" id="ARBA00022884"/>
    </source>
</evidence>
<dbReference type="PANTHER" id="PTHR23189">
    <property type="entry name" value="RNA RECOGNITION MOTIF-CONTAINING"/>
    <property type="match status" value="1"/>
</dbReference>
<name>A0A8K0K0R0_LADFU</name>
<reference evidence="6" key="2">
    <citation type="submission" date="2017-10" db="EMBL/GenBank/DDBJ databases">
        <title>Ladona fulva Genome sequencing and assembly.</title>
        <authorList>
            <person name="Murali S."/>
            <person name="Richards S."/>
            <person name="Bandaranaike D."/>
            <person name="Bellair M."/>
            <person name="Blankenburg K."/>
            <person name="Chao H."/>
            <person name="Dinh H."/>
            <person name="Doddapaneni H."/>
            <person name="Dugan-Rocha S."/>
            <person name="Elkadiri S."/>
            <person name="Gnanaolivu R."/>
            <person name="Hernandez B."/>
            <person name="Skinner E."/>
            <person name="Javaid M."/>
            <person name="Lee S."/>
            <person name="Li M."/>
            <person name="Ming W."/>
            <person name="Munidasa M."/>
            <person name="Muniz J."/>
            <person name="Nguyen L."/>
            <person name="Hughes D."/>
            <person name="Osuji N."/>
            <person name="Pu L.-L."/>
            <person name="Puazo M."/>
            <person name="Qu C."/>
            <person name="Quiroz J."/>
            <person name="Raj R."/>
            <person name="Weissenberger G."/>
            <person name="Xin Y."/>
            <person name="Zou X."/>
            <person name="Han Y."/>
            <person name="Worley K."/>
            <person name="Muzny D."/>
            <person name="Gibbs R."/>
        </authorList>
    </citation>
    <scope>NUCLEOTIDE SEQUENCE</scope>
    <source>
        <strain evidence="6">Sampled in the wild</strain>
    </source>
</reference>
<dbReference type="SMART" id="SM00360">
    <property type="entry name" value="RRM"/>
    <property type="match status" value="2"/>
</dbReference>
<reference evidence="6" key="1">
    <citation type="submission" date="2013-04" db="EMBL/GenBank/DDBJ databases">
        <authorList>
            <person name="Qu J."/>
            <person name="Murali S.C."/>
            <person name="Bandaranaike D."/>
            <person name="Bellair M."/>
            <person name="Blankenburg K."/>
            <person name="Chao H."/>
            <person name="Dinh H."/>
            <person name="Doddapaneni H."/>
            <person name="Downs B."/>
            <person name="Dugan-Rocha S."/>
            <person name="Elkadiri S."/>
            <person name="Gnanaolivu R.D."/>
            <person name="Hernandez B."/>
            <person name="Javaid M."/>
            <person name="Jayaseelan J.C."/>
            <person name="Lee S."/>
            <person name="Li M."/>
            <person name="Ming W."/>
            <person name="Munidasa M."/>
            <person name="Muniz J."/>
            <person name="Nguyen L."/>
            <person name="Ongeri F."/>
            <person name="Osuji N."/>
            <person name="Pu L.-L."/>
            <person name="Puazo M."/>
            <person name="Qu C."/>
            <person name="Quiroz J."/>
            <person name="Raj R."/>
            <person name="Weissenberger G."/>
            <person name="Xin Y."/>
            <person name="Zou X."/>
            <person name="Han Y."/>
            <person name="Richards S."/>
            <person name="Worley K."/>
            <person name="Muzny D."/>
            <person name="Gibbs R."/>
        </authorList>
    </citation>
    <scope>NUCLEOTIDE SEQUENCE</scope>
    <source>
        <strain evidence="6">Sampled in the wild</strain>
    </source>
</reference>
<evidence type="ECO:0000256" key="3">
    <source>
        <dbReference type="PROSITE-ProRule" id="PRU00176"/>
    </source>
</evidence>
<feature type="domain" description="RRM" evidence="5">
    <location>
        <begin position="172"/>
        <end position="253"/>
    </location>
</feature>
<feature type="region of interest" description="Disordered" evidence="4">
    <location>
        <begin position="419"/>
        <end position="440"/>
    </location>
</feature>
<organism evidence="6 7">
    <name type="scientific">Ladona fulva</name>
    <name type="common">Scarce chaser dragonfly</name>
    <name type="synonym">Libellula fulva</name>
    <dbReference type="NCBI Taxonomy" id="123851"/>
    <lineage>
        <taxon>Eukaryota</taxon>
        <taxon>Metazoa</taxon>
        <taxon>Ecdysozoa</taxon>
        <taxon>Arthropoda</taxon>
        <taxon>Hexapoda</taxon>
        <taxon>Insecta</taxon>
        <taxon>Pterygota</taxon>
        <taxon>Palaeoptera</taxon>
        <taxon>Odonata</taxon>
        <taxon>Epiprocta</taxon>
        <taxon>Anisoptera</taxon>
        <taxon>Libelluloidea</taxon>
        <taxon>Libellulidae</taxon>
        <taxon>Ladona</taxon>
    </lineage>
</organism>
<dbReference type="FunFam" id="3.30.70.330:FF:000043">
    <property type="entry name" value="paraspeckle component 1 isoform X1"/>
    <property type="match status" value="1"/>
</dbReference>
<evidence type="ECO:0000256" key="1">
    <source>
        <dbReference type="ARBA" id="ARBA00022737"/>
    </source>
</evidence>
<gene>
    <name evidence="6" type="ORF">J437_LFUL002071</name>
</gene>
<dbReference type="InterPro" id="IPR035979">
    <property type="entry name" value="RBD_domain_sf"/>
</dbReference>
<feature type="region of interest" description="Disordered" evidence="4">
    <location>
        <begin position="493"/>
        <end position="536"/>
    </location>
</feature>
<keyword evidence="1" id="KW-0677">Repeat</keyword>
<accession>A0A8K0K0R0</accession>
<dbReference type="Pfam" id="PF00076">
    <property type="entry name" value="RRM_1"/>
    <property type="match status" value="2"/>
</dbReference>